<evidence type="ECO:0000313" key="5">
    <source>
        <dbReference type="Proteomes" id="UP000054279"/>
    </source>
</evidence>
<dbReference type="HOGENOM" id="CLU_000604_63_0_1"/>
<dbReference type="PROSITE" id="PS00211">
    <property type="entry name" value="ABC_TRANSPORTER_1"/>
    <property type="match status" value="1"/>
</dbReference>
<accession>A0A0C9W3P1</accession>
<keyword evidence="5" id="KW-1185">Reference proteome</keyword>
<dbReference type="GO" id="GO:0005524">
    <property type="term" value="F:ATP binding"/>
    <property type="evidence" value="ECO:0007669"/>
    <property type="project" value="UniProtKB-KW"/>
</dbReference>
<keyword evidence="1" id="KW-0547">Nucleotide-binding</keyword>
<dbReference type="Gene3D" id="3.40.50.300">
    <property type="entry name" value="P-loop containing nucleotide triphosphate hydrolases"/>
    <property type="match status" value="1"/>
</dbReference>
<dbReference type="InterPro" id="IPR039421">
    <property type="entry name" value="Type_1_exporter"/>
</dbReference>
<dbReference type="InterPro" id="IPR017871">
    <property type="entry name" value="ABC_transporter-like_CS"/>
</dbReference>
<keyword evidence="2" id="KW-0067">ATP-binding</keyword>
<dbReference type="EMBL" id="KN837106">
    <property type="protein sequence ID" value="KIJ46672.1"/>
    <property type="molecule type" value="Genomic_DNA"/>
</dbReference>
<dbReference type="GO" id="GO:0016887">
    <property type="term" value="F:ATP hydrolysis activity"/>
    <property type="evidence" value="ECO:0007669"/>
    <property type="project" value="InterPro"/>
</dbReference>
<evidence type="ECO:0000256" key="1">
    <source>
        <dbReference type="ARBA" id="ARBA00022741"/>
    </source>
</evidence>
<reference evidence="4 5" key="1">
    <citation type="submission" date="2014-06" db="EMBL/GenBank/DDBJ databases">
        <title>Evolutionary Origins and Diversification of the Mycorrhizal Mutualists.</title>
        <authorList>
            <consortium name="DOE Joint Genome Institute"/>
            <consortium name="Mycorrhizal Genomics Consortium"/>
            <person name="Kohler A."/>
            <person name="Kuo A."/>
            <person name="Nagy L.G."/>
            <person name="Floudas D."/>
            <person name="Copeland A."/>
            <person name="Barry K.W."/>
            <person name="Cichocki N."/>
            <person name="Veneault-Fourrey C."/>
            <person name="LaButti K."/>
            <person name="Lindquist E.A."/>
            <person name="Lipzen A."/>
            <person name="Lundell T."/>
            <person name="Morin E."/>
            <person name="Murat C."/>
            <person name="Riley R."/>
            <person name="Ohm R."/>
            <person name="Sun H."/>
            <person name="Tunlid A."/>
            <person name="Henrissat B."/>
            <person name="Grigoriev I.V."/>
            <person name="Hibbett D.S."/>
            <person name="Martin F."/>
        </authorList>
    </citation>
    <scope>NUCLEOTIDE SEQUENCE [LARGE SCALE GENOMIC DNA]</scope>
    <source>
        <strain evidence="4 5">SS14</strain>
    </source>
</reference>
<dbReference type="Pfam" id="PF00005">
    <property type="entry name" value="ABC_tran"/>
    <property type="match status" value="1"/>
</dbReference>
<dbReference type="InterPro" id="IPR003439">
    <property type="entry name" value="ABC_transporter-like_ATP-bd"/>
</dbReference>
<dbReference type="PANTHER" id="PTHR24221">
    <property type="entry name" value="ATP-BINDING CASSETTE SUB-FAMILY B"/>
    <property type="match status" value="1"/>
</dbReference>
<evidence type="ECO:0000313" key="4">
    <source>
        <dbReference type="EMBL" id="KIJ46672.1"/>
    </source>
</evidence>
<protein>
    <recommendedName>
        <fullName evidence="3">ABC transporter domain-containing protein</fullName>
    </recommendedName>
</protein>
<sequence>MEEVSHEKLWHRLQWDPRHWVKEVIRISSILYRFALDCYTVSPWRMSIYIVFQVWGGLTTSIDMYFTGKVLNTMQNALSTGSLDGPILLQVIMLRISLRCIDGSLYHLNELTKHWLSTRVRNRFERRLLESNLRLDLSSCEEQETFARYRKYLEGKYAANAWNTFDEIIEGLKIFISTISQLTFLFGVLGSHPGGFWFSLICLIHAFSAVSWRERSYKNCPTYAWDSNPHFRHLNAILQIATDVKYRMEVISDGISNYLEKEWFKASENLVDIREDHYSALRADKSLISRIVERMIGDLPLMFYTFQVYFSPKAFSLSAIALTQQASQSLSRTFYIVLNPYRPFSGFIQNAEELYTLQDSDPLLKMTDGTLDYAECALNANGMNITFENVTFSYPKKTENVIRDVSFTIKQGQIVVIVGLNGSGKSTLFKLINRLYDVNSGTIFVNRHPITSYMTKSLRKVMAMHYQTYTHYPLSIYENILLGGVDDGSVDAENEQALRNSVKEAIEMGGAEEIIEKQPTGMDTVLKPKFRARGHKTEAAGPEFKAKMDEITKTSELSAGQWQRLALARLFYRAKSKRVRLVAVDEPSASLDPKMEYFLFERLRSLSSIHGKTLIYVTHRFGYLTKRADLILVMREGQLVEQGRHNDLLKLNGEYANLYKLQAEAFMSDE</sequence>
<dbReference type="OrthoDB" id="6500128at2759"/>
<name>A0A0C9W3P1_SPHS4</name>
<dbReference type="Proteomes" id="UP000054279">
    <property type="component" value="Unassembled WGS sequence"/>
</dbReference>
<dbReference type="SMART" id="SM00382">
    <property type="entry name" value="AAA"/>
    <property type="match status" value="1"/>
</dbReference>
<dbReference type="PROSITE" id="PS50893">
    <property type="entry name" value="ABC_TRANSPORTER_2"/>
    <property type="match status" value="1"/>
</dbReference>
<dbReference type="InterPro" id="IPR027417">
    <property type="entry name" value="P-loop_NTPase"/>
</dbReference>
<dbReference type="GO" id="GO:0042626">
    <property type="term" value="F:ATPase-coupled transmembrane transporter activity"/>
    <property type="evidence" value="ECO:0007669"/>
    <property type="project" value="TreeGrafter"/>
</dbReference>
<proteinExistence type="predicted"/>
<gene>
    <name evidence="4" type="ORF">M422DRAFT_29180</name>
</gene>
<evidence type="ECO:0000259" key="3">
    <source>
        <dbReference type="PROSITE" id="PS50893"/>
    </source>
</evidence>
<dbReference type="AlphaFoldDB" id="A0A0C9W3P1"/>
<evidence type="ECO:0000256" key="2">
    <source>
        <dbReference type="ARBA" id="ARBA00022840"/>
    </source>
</evidence>
<dbReference type="InterPro" id="IPR003593">
    <property type="entry name" value="AAA+_ATPase"/>
</dbReference>
<dbReference type="PANTHER" id="PTHR24221:SF503">
    <property type="entry name" value="MITOCHONDRIAL POTASSIUM CHANNEL ATP-BINDING SUBUNIT"/>
    <property type="match status" value="1"/>
</dbReference>
<dbReference type="SUPFAM" id="SSF52540">
    <property type="entry name" value="P-loop containing nucleoside triphosphate hydrolases"/>
    <property type="match status" value="1"/>
</dbReference>
<feature type="domain" description="ABC transporter" evidence="3">
    <location>
        <begin position="385"/>
        <end position="661"/>
    </location>
</feature>
<organism evidence="4 5">
    <name type="scientific">Sphaerobolus stellatus (strain SS14)</name>
    <dbReference type="NCBI Taxonomy" id="990650"/>
    <lineage>
        <taxon>Eukaryota</taxon>
        <taxon>Fungi</taxon>
        <taxon>Dikarya</taxon>
        <taxon>Basidiomycota</taxon>
        <taxon>Agaricomycotina</taxon>
        <taxon>Agaricomycetes</taxon>
        <taxon>Phallomycetidae</taxon>
        <taxon>Geastrales</taxon>
        <taxon>Sphaerobolaceae</taxon>
        <taxon>Sphaerobolus</taxon>
    </lineage>
</organism>
<dbReference type="GO" id="GO:0016020">
    <property type="term" value="C:membrane"/>
    <property type="evidence" value="ECO:0007669"/>
    <property type="project" value="TreeGrafter"/>
</dbReference>